<evidence type="ECO:0000313" key="2">
    <source>
        <dbReference type="Proteomes" id="UP001627154"/>
    </source>
</evidence>
<gene>
    <name evidence="1" type="ORF">TKK_007012</name>
</gene>
<dbReference type="Proteomes" id="UP001627154">
    <property type="component" value="Unassembled WGS sequence"/>
</dbReference>
<evidence type="ECO:0000313" key="1">
    <source>
        <dbReference type="EMBL" id="KAL3399771.1"/>
    </source>
</evidence>
<name>A0ABD2X341_9HYME</name>
<sequence>MQWLLSHPILDGNSSTPLRFRLQRVVIYTYEDDTHTHTHTHGFQPCIIEASAAAAAAAVASTHTRNIARYCHRRHSACIYNNNNNTLDTIQTLL</sequence>
<comment type="caution">
    <text evidence="1">The sequence shown here is derived from an EMBL/GenBank/DDBJ whole genome shotgun (WGS) entry which is preliminary data.</text>
</comment>
<organism evidence="1 2">
    <name type="scientific">Trichogramma kaykai</name>
    <dbReference type="NCBI Taxonomy" id="54128"/>
    <lineage>
        <taxon>Eukaryota</taxon>
        <taxon>Metazoa</taxon>
        <taxon>Ecdysozoa</taxon>
        <taxon>Arthropoda</taxon>
        <taxon>Hexapoda</taxon>
        <taxon>Insecta</taxon>
        <taxon>Pterygota</taxon>
        <taxon>Neoptera</taxon>
        <taxon>Endopterygota</taxon>
        <taxon>Hymenoptera</taxon>
        <taxon>Apocrita</taxon>
        <taxon>Proctotrupomorpha</taxon>
        <taxon>Chalcidoidea</taxon>
        <taxon>Trichogrammatidae</taxon>
        <taxon>Trichogramma</taxon>
    </lineage>
</organism>
<accession>A0ABD2X341</accession>
<keyword evidence="2" id="KW-1185">Reference proteome</keyword>
<dbReference type="AlphaFoldDB" id="A0ABD2X341"/>
<dbReference type="EMBL" id="JBJJXI010000055">
    <property type="protein sequence ID" value="KAL3399771.1"/>
    <property type="molecule type" value="Genomic_DNA"/>
</dbReference>
<protein>
    <submittedName>
        <fullName evidence="1">Uncharacterized protein</fullName>
    </submittedName>
</protein>
<proteinExistence type="predicted"/>
<reference evidence="1 2" key="1">
    <citation type="journal article" date="2024" name="bioRxiv">
        <title>A reference genome for Trichogramma kaykai: A tiny desert-dwelling parasitoid wasp with competing sex-ratio distorters.</title>
        <authorList>
            <person name="Culotta J."/>
            <person name="Lindsey A.R."/>
        </authorList>
    </citation>
    <scope>NUCLEOTIDE SEQUENCE [LARGE SCALE GENOMIC DNA]</scope>
    <source>
        <strain evidence="1 2">KSX58</strain>
    </source>
</reference>